<dbReference type="Gene3D" id="1.10.530.10">
    <property type="match status" value="1"/>
</dbReference>
<comment type="caution">
    <text evidence="2">The sequence shown here is derived from an EMBL/GenBank/DDBJ whole genome shotgun (WGS) entry which is preliminary data.</text>
</comment>
<feature type="domain" description="Transglycosylase SLT" evidence="1">
    <location>
        <begin position="117"/>
        <end position="216"/>
    </location>
</feature>
<dbReference type="AlphaFoldDB" id="A0AB73H2C1"/>
<reference evidence="2" key="1">
    <citation type="submission" date="2020-08" db="EMBL/GenBank/DDBJ databases">
        <title>Studying the diversity of plant-associated saprophytic bacteria and their role in host health and plant-pathogen interactions.</title>
        <authorList>
            <person name="Potnis N."/>
        </authorList>
    </citation>
    <scope>NUCLEOTIDE SEQUENCE</scope>
    <source>
        <strain evidence="2">F21</strain>
    </source>
</reference>
<dbReference type="InterPro" id="IPR023346">
    <property type="entry name" value="Lysozyme-like_dom_sf"/>
</dbReference>
<evidence type="ECO:0000259" key="1">
    <source>
        <dbReference type="Pfam" id="PF01464"/>
    </source>
</evidence>
<dbReference type="InterPro" id="IPR008258">
    <property type="entry name" value="Transglycosylase_SLT_dom_1"/>
</dbReference>
<gene>
    <name evidence="2" type="ORF">FHR65_003899</name>
</gene>
<sequence>MIDAAAYVIESQKACIAQAAQAYGVDRSDIVAEIRLRAGGRGRIVQLANGQYEVGVMRIPSAALPSLASYGVDPGRLMSDDCLGIQVGSYMLRLRQIEVARASVGNNVAELGSRAACVRAAAARYRVPEQIVWTILRTEGGTTGKVSRNSNGTYDMGEMQINSVHLKSAPYQFEKYGITRDALVNNQCLNINVGTYMLASEISRAPSFWKGVTNYHSRTPQKAAVYLSKVLKNLVAVQSEVQR</sequence>
<dbReference type="EMBL" id="JACIIQ010000022">
    <property type="protein sequence ID" value="MBB5672301.1"/>
    <property type="molecule type" value="Genomic_DNA"/>
</dbReference>
<dbReference type="Pfam" id="PF01464">
    <property type="entry name" value="SLT"/>
    <property type="match status" value="1"/>
</dbReference>
<dbReference type="Proteomes" id="UP000528595">
    <property type="component" value="Unassembled WGS sequence"/>
</dbReference>
<proteinExistence type="predicted"/>
<name>A0AB73H2C1_9XANT</name>
<dbReference type="RefSeq" id="WP_171898309.1">
    <property type="nucleotide sequence ID" value="NZ_JACIIQ010000022.1"/>
</dbReference>
<accession>A0AB73H2C1</accession>
<dbReference type="CDD" id="cd13400">
    <property type="entry name" value="LT_IagB-like"/>
    <property type="match status" value="1"/>
</dbReference>
<evidence type="ECO:0000313" key="2">
    <source>
        <dbReference type="EMBL" id="MBB5672301.1"/>
    </source>
</evidence>
<dbReference type="SUPFAM" id="SSF53955">
    <property type="entry name" value="Lysozyme-like"/>
    <property type="match status" value="2"/>
</dbReference>
<protein>
    <recommendedName>
        <fullName evidence="1">Transglycosylase SLT domain-containing protein</fullName>
    </recommendedName>
</protein>
<organism evidence="2">
    <name type="scientific">Xanthomonas arboricola</name>
    <dbReference type="NCBI Taxonomy" id="56448"/>
    <lineage>
        <taxon>Bacteria</taxon>
        <taxon>Pseudomonadati</taxon>
        <taxon>Pseudomonadota</taxon>
        <taxon>Gammaproteobacteria</taxon>
        <taxon>Lysobacterales</taxon>
        <taxon>Lysobacteraceae</taxon>
        <taxon>Xanthomonas</taxon>
    </lineage>
</organism>